<keyword evidence="1" id="KW-1185">Reference proteome</keyword>
<dbReference type="RefSeq" id="XP_055870251.1">
    <property type="nucleotide sequence ID" value="XM_056014276.1"/>
</dbReference>
<proteinExistence type="predicted"/>
<dbReference type="OrthoDB" id="10668298at2759"/>
<dbReference type="GeneID" id="106079799"/>
<sequence length="172" mass="19483">MSKLIHKNEDDKNVPTKFLYCKEYPTEGISHWNDLTILSPTAGQIITVLSDETFPLGLKGNRKPWSRVGKSEENSSIFRDLKKTLTSAGLKRDGSEARLSINEQWKAVSDKEKRKSRLEAFRLKSIVPSQRNSLHDGKDTEEHVLDENEAFLLSVTRESGHTVDTLSTTHDC</sequence>
<accession>A0A9W2Z5Q0</accession>
<reference evidence="2" key="1">
    <citation type="submission" date="2025-08" db="UniProtKB">
        <authorList>
            <consortium name="RefSeq"/>
        </authorList>
    </citation>
    <scope>IDENTIFICATION</scope>
</reference>
<evidence type="ECO:0000313" key="2">
    <source>
        <dbReference type="RefSeq" id="XP_055870251.1"/>
    </source>
</evidence>
<gene>
    <name evidence="2" type="primary">LOC106079799</name>
</gene>
<dbReference type="Proteomes" id="UP001165740">
    <property type="component" value="Chromosome 16"/>
</dbReference>
<organism evidence="1 2">
    <name type="scientific">Biomphalaria glabrata</name>
    <name type="common">Bloodfluke planorb</name>
    <name type="synonym">Freshwater snail</name>
    <dbReference type="NCBI Taxonomy" id="6526"/>
    <lineage>
        <taxon>Eukaryota</taxon>
        <taxon>Metazoa</taxon>
        <taxon>Spiralia</taxon>
        <taxon>Lophotrochozoa</taxon>
        <taxon>Mollusca</taxon>
        <taxon>Gastropoda</taxon>
        <taxon>Heterobranchia</taxon>
        <taxon>Euthyneura</taxon>
        <taxon>Panpulmonata</taxon>
        <taxon>Hygrophila</taxon>
        <taxon>Lymnaeoidea</taxon>
        <taxon>Planorbidae</taxon>
        <taxon>Biomphalaria</taxon>
    </lineage>
</organism>
<dbReference type="AlphaFoldDB" id="A0A9W2Z5Q0"/>
<evidence type="ECO:0000313" key="1">
    <source>
        <dbReference type="Proteomes" id="UP001165740"/>
    </source>
</evidence>
<protein>
    <submittedName>
        <fullName evidence="2">Uncharacterized protein LOC106079799</fullName>
    </submittedName>
</protein>
<name>A0A9W2Z5Q0_BIOGL</name>